<dbReference type="EMBL" id="FOGV01000018">
    <property type="protein sequence ID" value="SES17629.1"/>
    <property type="molecule type" value="Genomic_DNA"/>
</dbReference>
<comment type="caution">
    <text evidence="2">The sequence shown here is derived from an EMBL/GenBank/DDBJ whole genome shotgun (WGS) entry which is preliminary data.</text>
</comment>
<feature type="domain" description="SHS2" evidence="1">
    <location>
        <begin position="9"/>
        <end position="206"/>
    </location>
</feature>
<keyword evidence="2" id="KW-0132">Cell division</keyword>
<evidence type="ECO:0000259" key="1">
    <source>
        <dbReference type="SMART" id="SM00842"/>
    </source>
</evidence>
<evidence type="ECO:0000313" key="3">
    <source>
        <dbReference type="Proteomes" id="UP000199318"/>
    </source>
</evidence>
<accession>A0A1H9V7U4</accession>
<dbReference type="RefSeq" id="WP_093073533.1">
    <property type="nucleotide sequence ID" value="NZ_FOGV01000018.1"/>
</dbReference>
<organism evidence="2 3">
    <name type="scientific">Salisediminibacterium halotolerans</name>
    <dbReference type="NCBI Taxonomy" id="517425"/>
    <lineage>
        <taxon>Bacteria</taxon>
        <taxon>Bacillati</taxon>
        <taxon>Bacillota</taxon>
        <taxon>Bacilli</taxon>
        <taxon>Bacillales</taxon>
        <taxon>Bacillaceae</taxon>
        <taxon>Salisediminibacterium</taxon>
    </lineage>
</organism>
<dbReference type="Gene3D" id="3.30.1490.300">
    <property type="match status" value="1"/>
</dbReference>
<evidence type="ECO:0000313" key="2">
    <source>
        <dbReference type="EMBL" id="SES17629.1"/>
    </source>
</evidence>
<dbReference type="InterPro" id="IPR003494">
    <property type="entry name" value="SHS2_FtsA"/>
</dbReference>
<keyword evidence="3" id="KW-1185">Reference proteome</keyword>
<dbReference type="InterPro" id="IPR043129">
    <property type="entry name" value="ATPase_NBD"/>
</dbReference>
<dbReference type="SMART" id="SM00842">
    <property type="entry name" value="FtsA"/>
    <property type="match status" value="1"/>
</dbReference>
<dbReference type="Pfam" id="PF14450">
    <property type="entry name" value="FtsA"/>
    <property type="match status" value="1"/>
</dbReference>
<dbReference type="PANTHER" id="PTHR32432">
    <property type="entry name" value="CELL DIVISION PROTEIN FTSA-RELATED"/>
    <property type="match status" value="1"/>
</dbReference>
<proteinExistence type="predicted"/>
<dbReference type="OrthoDB" id="9768127at2"/>
<dbReference type="STRING" id="1464123.SAMN05444126_11849"/>
<sequence>MHEPSSSYLFALDIGTRSVVGLILAETNDGYHVLDIVTEEHPERSMLDGQIHNIPEVSAAIVRVKTKLESIYGPLYDVSVAAAGRSLKTVRAKETVSLEGNHFLDRSSLLHLELSAVQKAQFQLANQYRSLKDHPDYCVGYSILTYELDGEQIGSLLEQQGTSAGVEVIATFLPKVVVESLLAALNRAGLRLKALTLEPIAAINVLIPASMRRLNIALVDIGAGTSDIAITDSGTVSAYGMVPNAGDEITEAVSDQFLLDFPEAESVKRRLREETRVNAVDILGIEQTLTGSDVIEALSPAVDHLTELIREEILLLNKKAPRAVMLVGGGSMTPKLAEKLAEKLQIPAERIAVRGVDAIKNLTFAKEQDKSPEFVTPIGIAIAAKETPVEYLSVTVNDAPVRMFNVKELTAGDALLTGGFDLAELYGKPGAGITVTVNGRPTSVPGTLGTPPDVVINGKPAAIDSLLNEGDEIKIQPGQSGKDAEAAVSDLLEGELAHKLIYINDQPVTVFPAVNVNNHPAAPTRCLQDRDSLTIQTPATVQDVLALAGHSVPSEKEPVKVTLNGKSKIIDTPGADIFINDHAAPVMLNQRVQNGDRLTLKNEAGKDRPTVYDILSLDYRELKETITVTFNDEPVTLTKDRFTCYLNGERTAMDKPVFHGNRIETEENEHEPFIFQDVFAAVNIFRPDDPQLKPLISLNGQQTAFSTPINNGDQLELIWQ</sequence>
<dbReference type="Proteomes" id="UP000199318">
    <property type="component" value="Unassembled WGS sequence"/>
</dbReference>
<dbReference type="InterPro" id="IPR050696">
    <property type="entry name" value="FtsA/MreB"/>
</dbReference>
<dbReference type="SUPFAM" id="SSF53067">
    <property type="entry name" value="Actin-like ATPase domain"/>
    <property type="match status" value="2"/>
</dbReference>
<dbReference type="GO" id="GO:0051301">
    <property type="term" value="P:cell division"/>
    <property type="evidence" value="ECO:0007669"/>
    <property type="project" value="UniProtKB-KW"/>
</dbReference>
<keyword evidence="2" id="KW-0131">Cell cycle</keyword>
<dbReference type="AlphaFoldDB" id="A0A1H9V7U4"/>
<protein>
    <submittedName>
        <fullName evidence="2">Cell division protein FtsA</fullName>
    </submittedName>
</protein>
<reference evidence="3" key="1">
    <citation type="submission" date="2016-10" db="EMBL/GenBank/DDBJ databases">
        <authorList>
            <person name="de Groot N.N."/>
        </authorList>
    </citation>
    <scope>NUCLEOTIDE SEQUENCE [LARGE SCALE GENOMIC DNA]</scope>
    <source>
        <strain evidence="3">10nlg</strain>
    </source>
</reference>
<dbReference type="PANTHER" id="PTHR32432:SF3">
    <property type="entry name" value="ETHANOLAMINE UTILIZATION PROTEIN EUTJ"/>
    <property type="match status" value="1"/>
</dbReference>
<gene>
    <name evidence="2" type="ORF">SAMN05444126_11849</name>
</gene>
<name>A0A1H9V7U4_9BACI</name>
<dbReference type="CDD" id="cd24004">
    <property type="entry name" value="ASKHA_NBD_PilM-like"/>
    <property type="match status" value="1"/>
</dbReference>
<dbReference type="Gene3D" id="3.30.420.40">
    <property type="match status" value="2"/>
</dbReference>